<dbReference type="OrthoDB" id="9786046at2"/>
<dbReference type="GO" id="GO:0005829">
    <property type="term" value="C:cytosol"/>
    <property type="evidence" value="ECO:0007669"/>
    <property type="project" value="TreeGrafter"/>
</dbReference>
<dbReference type="PANTHER" id="PTHR11739">
    <property type="entry name" value="CITRATE SYNTHASE"/>
    <property type="match status" value="1"/>
</dbReference>
<comment type="similarity">
    <text evidence="2">Belongs to the citrate synthase family.</text>
</comment>
<sequence length="387" mass="41301">METAQRNWIGRNEALDRLGVKTQTLYAYVSRGRITARPDPENPRRSLYAADDVARLCDGSPAPAAPAVIGGSPVRGEATVQSSVTAIMGGRLFYRGRDAIQLAEHATLEDAARVLWNARDGNPFATLKPRIDVAYAGPSRSRLLQFIARRVDEDPPAAGRAQRDLTIECAGVLSEMVDAIVGMGPRLHLHQRLARAWKIPELDSGILRRALVLSADHELNGAVLATRAVAGTGASPAAAAMAGLAALTGPDVSRQLSAASALVLDARRDPEDTMRRRMDQDGRLPGFGHELYPDGDPRAAALLAAADLPRDLAGLVEAGERATGLKPSFDLALALIVRRFNLPRDGAFDLFAIGRSAGLLAHALDQLLEGAPIRARLRYVGVEPGAH</sequence>
<keyword evidence="6" id="KW-1185">Reference proteome</keyword>
<protein>
    <recommendedName>
        <fullName evidence="3">citrate synthase (unknown stereospecificity)</fullName>
        <ecNumber evidence="3">2.3.3.16</ecNumber>
    </recommendedName>
</protein>
<dbReference type="GO" id="GO:0006099">
    <property type="term" value="P:tricarboxylic acid cycle"/>
    <property type="evidence" value="ECO:0007669"/>
    <property type="project" value="UniProtKB-UniPathway"/>
</dbReference>
<dbReference type="GO" id="GO:0005975">
    <property type="term" value="P:carbohydrate metabolic process"/>
    <property type="evidence" value="ECO:0007669"/>
    <property type="project" value="TreeGrafter"/>
</dbReference>
<gene>
    <name evidence="5" type="ORF">MBEBAB_2031</name>
</gene>
<dbReference type="AlphaFoldDB" id="A0A8E0NCH7"/>
<dbReference type="PANTHER" id="PTHR11739:SF4">
    <property type="entry name" value="CITRATE SYNTHASE, PEROXISOMAL"/>
    <property type="match status" value="1"/>
</dbReference>
<dbReference type="GO" id="GO:0036440">
    <property type="term" value="F:citrate synthase activity"/>
    <property type="evidence" value="ECO:0007669"/>
    <property type="project" value="UniProtKB-EC"/>
</dbReference>
<dbReference type="RefSeq" id="WP_021697875.1">
    <property type="nucleotide sequence ID" value="NZ_BATC01000038.1"/>
</dbReference>
<dbReference type="UniPathway" id="UPA00223">
    <property type="reaction ID" value="UER00717"/>
</dbReference>
<organism evidence="5 6">
    <name type="scientific">Brevundimonas abyssalis TAR-001</name>
    <dbReference type="NCBI Taxonomy" id="1391729"/>
    <lineage>
        <taxon>Bacteria</taxon>
        <taxon>Pseudomonadati</taxon>
        <taxon>Pseudomonadota</taxon>
        <taxon>Alphaproteobacteria</taxon>
        <taxon>Caulobacterales</taxon>
        <taxon>Caulobacteraceae</taxon>
        <taxon>Brevundimonas</taxon>
    </lineage>
</organism>
<dbReference type="InterPro" id="IPR036969">
    <property type="entry name" value="Citrate_synthase_sf"/>
</dbReference>
<comment type="pathway">
    <text evidence="1">Carbohydrate metabolism; tricarboxylic acid cycle; isocitrate from oxaloacetate: step 1/2.</text>
</comment>
<dbReference type="InterPro" id="IPR002020">
    <property type="entry name" value="Citrate_synthase"/>
</dbReference>
<dbReference type="Pfam" id="PF00285">
    <property type="entry name" value="Citrate_synt"/>
    <property type="match status" value="1"/>
</dbReference>
<name>A0A8E0NCH7_9CAUL</name>
<dbReference type="InterPro" id="IPR016142">
    <property type="entry name" value="Citrate_synth-like_lrg_a-sub"/>
</dbReference>
<evidence type="ECO:0000313" key="6">
    <source>
        <dbReference type="Proteomes" id="UP000016569"/>
    </source>
</evidence>
<evidence type="ECO:0000313" key="5">
    <source>
        <dbReference type="EMBL" id="GAD59781.1"/>
    </source>
</evidence>
<keyword evidence="4" id="KW-0808">Transferase</keyword>
<evidence type="ECO:0000256" key="2">
    <source>
        <dbReference type="ARBA" id="ARBA00010566"/>
    </source>
</evidence>
<comment type="caution">
    <text evidence="5">The sequence shown here is derived from an EMBL/GenBank/DDBJ whole genome shotgun (WGS) entry which is preliminary data.</text>
</comment>
<dbReference type="Gene3D" id="1.10.580.10">
    <property type="entry name" value="Citrate Synthase, domain 1"/>
    <property type="match status" value="2"/>
</dbReference>
<dbReference type="EMBL" id="BATC01000038">
    <property type="protein sequence ID" value="GAD59781.1"/>
    <property type="molecule type" value="Genomic_DNA"/>
</dbReference>
<accession>A0A8E0NCH7</accession>
<dbReference type="SUPFAM" id="SSF48256">
    <property type="entry name" value="Citrate synthase"/>
    <property type="match status" value="1"/>
</dbReference>
<evidence type="ECO:0000256" key="3">
    <source>
        <dbReference type="ARBA" id="ARBA00012972"/>
    </source>
</evidence>
<evidence type="ECO:0000256" key="4">
    <source>
        <dbReference type="ARBA" id="ARBA00022679"/>
    </source>
</evidence>
<dbReference type="InterPro" id="IPR016143">
    <property type="entry name" value="Citrate_synth-like_sm_a-sub"/>
</dbReference>
<evidence type="ECO:0000256" key="1">
    <source>
        <dbReference type="ARBA" id="ARBA00004751"/>
    </source>
</evidence>
<dbReference type="Proteomes" id="UP000016569">
    <property type="component" value="Unassembled WGS sequence"/>
</dbReference>
<proteinExistence type="inferred from homology"/>
<dbReference type="SUPFAM" id="SSF46955">
    <property type="entry name" value="Putative DNA-binding domain"/>
    <property type="match status" value="1"/>
</dbReference>
<reference evidence="6" key="1">
    <citation type="journal article" date="2013" name="Genome Announc.">
        <title>Draft Genome Sequence of the Dimorphic Prosthecate Bacterium Brevundimonas abyssalis TAR-001T.</title>
        <authorList>
            <person name="Tsubouchi T."/>
            <person name="Nishi S."/>
            <person name="Usui K."/>
            <person name="Shimane Y."/>
            <person name="Takaki Y."/>
            <person name="Maruyama T."/>
            <person name="Hatada Y."/>
        </authorList>
    </citation>
    <scope>NUCLEOTIDE SEQUENCE [LARGE SCALE GENOMIC DNA]</scope>
    <source>
        <strain evidence="6">TAR-001</strain>
    </source>
</reference>
<dbReference type="PRINTS" id="PR00143">
    <property type="entry name" value="CITRTSNTHASE"/>
</dbReference>
<dbReference type="EC" id="2.3.3.16" evidence="3"/>
<dbReference type="InterPro" id="IPR009061">
    <property type="entry name" value="DNA-bd_dom_put_sf"/>
</dbReference>
<dbReference type="Gene3D" id="1.10.230.10">
    <property type="entry name" value="Cytochrome P450-Terp, domain 2"/>
    <property type="match status" value="1"/>
</dbReference>